<organism evidence="2 3">
    <name type="scientific">Pseudomarimonas salicorniae</name>
    <dbReference type="NCBI Taxonomy" id="2933270"/>
    <lineage>
        <taxon>Bacteria</taxon>
        <taxon>Pseudomonadati</taxon>
        <taxon>Pseudomonadota</taxon>
        <taxon>Gammaproteobacteria</taxon>
        <taxon>Lysobacterales</taxon>
        <taxon>Lysobacteraceae</taxon>
        <taxon>Pseudomarimonas</taxon>
    </lineage>
</organism>
<dbReference type="Pfam" id="PF05960">
    <property type="entry name" value="DUF885"/>
    <property type="match status" value="1"/>
</dbReference>
<dbReference type="PANTHER" id="PTHR33361">
    <property type="entry name" value="GLR0591 PROTEIN"/>
    <property type="match status" value="1"/>
</dbReference>
<evidence type="ECO:0000313" key="3">
    <source>
        <dbReference type="Proteomes" id="UP001431449"/>
    </source>
</evidence>
<evidence type="ECO:0000313" key="2">
    <source>
        <dbReference type="EMBL" id="MCK7595429.1"/>
    </source>
</evidence>
<dbReference type="RefSeq" id="WP_248211378.1">
    <property type="nucleotide sequence ID" value="NZ_JALNMH010000018.1"/>
</dbReference>
<feature type="signal peptide" evidence="1">
    <location>
        <begin position="1"/>
        <end position="18"/>
    </location>
</feature>
<dbReference type="InterPro" id="IPR010281">
    <property type="entry name" value="DUF885"/>
</dbReference>
<accession>A0ABT0GLL5</accession>
<dbReference type="PANTHER" id="PTHR33361:SF2">
    <property type="entry name" value="DUF885 DOMAIN-CONTAINING PROTEIN"/>
    <property type="match status" value="1"/>
</dbReference>
<keyword evidence="1" id="KW-0732">Signal</keyword>
<evidence type="ECO:0000256" key="1">
    <source>
        <dbReference type="SAM" id="SignalP"/>
    </source>
</evidence>
<comment type="caution">
    <text evidence="2">The sequence shown here is derived from an EMBL/GenBank/DDBJ whole genome shotgun (WGS) entry which is preliminary data.</text>
</comment>
<keyword evidence="3" id="KW-1185">Reference proteome</keyword>
<sequence length="582" mass="66146">MSRLLVLLCLIAPVLVQAETPTEVLKRLFADEWERGLREDPLSASYYGDKRFADQLPDLSPDAIAASQAVDRAALARLEAIDASELSDADRLNHEVFGWQLRQQIAGQRFRRHLAPINQRGGIQTFVNILEQIPPRTVQDYENWIARLRAFDTYAAQTQALMAEGIREKVTPPRVVMQRVSGQLKAQAVHKVEDSSFWKVFAGMPESIPEADRQRLRAAGRQAIAESVLPAYRRLSSFFDEQYLPACSESIAATDQPQGEDYYAWVAGFFTTTELSPDAIHAIGLKEVARIRAEMEQVKQEVKFEGDLGAFFEHLRSDPKFYYESPEALLEGYRAISKRIDPELVKVFRKLPRMPYGVRPIPDNIAPDTTTAYYQPGATDGSRAGFYYVNLYKPEVRPKWEMMALSLHEAVPGHHFQFALGLELPEQPMFRKVAYIVAYGEGWALYAERLGYEMGLYGDPYDRMGQLAYDMWRAVRLVVDTGMHAKGWSRQQAIDYFLANAPKTRQDVINEIDRYIAWPGQALAYKIGQLRISELRARAEKALGEKFDLRDFNDAVLATGSVPLAVLEQHMERWIARQQGGE</sequence>
<name>A0ABT0GLL5_9GAMM</name>
<dbReference type="Proteomes" id="UP001431449">
    <property type="component" value="Unassembled WGS sequence"/>
</dbReference>
<dbReference type="EMBL" id="JALNMH010000018">
    <property type="protein sequence ID" value="MCK7595429.1"/>
    <property type="molecule type" value="Genomic_DNA"/>
</dbReference>
<protein>
    <submittedName>
        <fullName evidence="2">DUF885 domain-containing protein</fullName>
    </submittedName>
</protein>
<proteinExistence type="predicted"/>
<feature type="chain" id="PRO_5046662521" evidence="1">
    <location>
        <begin position="19"/>
        <end position="582"/>
    </location>
</feature>
<gene>
    <name evidence="2" type="ORF">M0G41_17355</name>
</gene>
<reference evidence="2" key="1">
    <citation type="submission" date="2022-04" db="EMBL/GenBank/DDBJ databases">
        <title>Lysobacter sp. CAU 1642 isolated from sea sand.</title>
        <authorList>
            <person name="Kim W."/>
        </authorList>
    </citation>
    <scope>NUCLEOTIDE SEQUENCE</scope>
    <source>
        <strain evidence="2">CAU 1642</strain>
    </source>
</reference>